<dbReference type="InterPro" id="IPR050887">
    <property type="entry name" value="Beta-mannosidase_GH2"/>
</dbReference>
<evidence type="ECO:0000256" key="4">
    <source>
        <dbReference type="ARBA" id="ARBA00022801"/>
    </source>
</evidence>
<dbReference type="PANTHER" id="PTHR43730">
    <property type="entry name" value="BETA-MANNOSIDASE"/>
    <property type="match status" value="1"/>
</dbReference>
<keyword evidence="5 8" id="KW-0326">Glycosidase</keyword>
<evidence type="ECO:0000259" key="6">
    <source>
        <dbReference type="Pfam" id="PF00703"/>
    </source>
</evidence>
<dbReference type="STRING" id="1838286.Verru16b_01396"/>
<dbReference type="Gene3D" id="2.60.40.10">
    <property type="entry name" value="Immunoglobulins"/>
    <property type="match status" value="1"/>
</dbReference>
<dbReference type="Gene3D" id="3.20.20.80">
    <property type="entry name" value="Glycosidases"/>
    <property type="match status" value="1"/>
</dbReference>
<dbReference type="Proteomes" id="UP000095228">
    <property type="component" value="Chromosome"/>
</dbReference>
<dbReference type="GO" id="GO:0006516">
    <property type="term" value="P:glycoprotein catabolic process"/>
    <property type="evidence" value="ECO:0007669"/>
    <property type="project" value="TreeGrafter"/>
</dbReference>
<accession>A0A1D8ATW5</accession>
<dbReference type="RefSeq" id="WP_069961589.1">
    <property type="nucleotide sequence ID" value="NZ_CP016094.1"/>
</dbReference>
<dbReference type="AlphaFoldDB" id="A0A1D8ATW5"/>
<dbReference type="InterPro" id="IPR006102">
    <property type="entry name" value="Ig-like_GH2"/>
</dbReference>
<reference evidence="8 9" key="1">
    <citation type="submission" date="2016-06" db="EMBL/GenBank/DDBJ databases">
        <title>Three novel species with peptidoglycan cell walls form the new genus Lacunisphaera gen. nov. in the family Opitutaceae of the verrucomicrobial subdivision 4.</title>
        <authorList>
            <person name="Rast P."/>
            <person name="Gloeckner I."/>
            <person name="Jogler M."/>
            <person name="Boedeker C."/>
            <person name="Jeske O."/>
            <person name="Wiegand S."/>
            <person name="Reinhardt R."/>
            <person name="Schumann P."/>
            <person name="Rohde M."/>
            <person name="Spring S."/>
            <person name="Gloeckner F.O."/>
            <person name="Jogler C."/>
        </authorList>
    </citation>
    <scope>NUCLEOTIDE SEQUENCE [LARGE SCALE GENOMIC DNA]</scope>
    <source>
        <strain evidence="8 9">IG16b</strain>
    </source>
</reference>
<dbReference type="Gene3D" id="2.60.120.260">
    <property type="entry name" value="Galactose-binding domain-like"/>
    <property type="match status" value="1"/>
</dbReference>
<dbReference type="KEGG" id="obg:Verru16b_01396"/>
<gene>
    <name evidence="8" type="primary">csxA_2</name>
    <name evidence="8" type="ORF">Verru16b_01396</name>
</gene>
<dbReference type="InterPro" id="IPR008979">
    <property type="entry name" value="Galactose-bd-like_sf"/>
</dbReference>
<dbReference type="OrthoDB" id="9801077at2"/>
<evidence type="ECO:0000256" key="2">
    <source>
        <dbReference type="ARBA" id="ARBA00007401"/>
    </source>
</evidence>
<dbReference type="SUPFAM" id="SSF49785">
    <property type="entry name" value="Galactose-binding domain-like"/>
    <property type="match status" value="1"/>
</dbReference>
<comment type="catalytic activity">
    <reaction evidence="1">
        <text>Hydrolysis of terminal, non-reducing beta-D-mannose residues in beta-D-mannosides.</text>
        <dbReference type="EC" id="3.2.1.25"/>
    </reaction>
</comment>
<dbReference type="InterPro" id="IPR017853">
    <property type="entry name" value="GH"/>
</dbReference>
<dbReference type="GO" id="GO:0005975">
    <property type="term" value="P:carbohydrate metabolic process"/>
    <property type="evidence" value="ECO:0007669"/>
    <property type="project" value="InterPro"/>
</dbReference>
<dbReference type="GO" id="GO:0004567">
    <property type="term" value="F:beta-mannosidase activity"/>
    <property type="evidence" value="ECO:0007669"/>
    <property type="project" value="UniProtKB-EC"/>
</dbReference>
<dbReference type="InterPro" id="IPR054593">
    <property type="entry name" value="Beta-mannosidase-like_N2"/>
</dbReference>
<proteinExistence type="inferred from homology"/>
<dbReference type="EC" id="3.2.1.25" evidence="3"/>
<dbReference type="SUPFAM" id="SSF51445">
    <property type="entry name" value="(Trans)glycosidases"/>
    <property type="match status" value="1"/>
</dbReference>
<evidence type="ECO:0000313" key="9">
    <source>
        <dbReference type="Proteomes" id="UP000095228"/>
    </source>
</evidence>
<sequence length="661" mass="72996">MAPLLDLSTLAWTLTGWRPFAWKLRKSAETGGFLLPDHGPFPARLPGSVQENLRRAGEIPDWHVGRNSLAIEWVEHRHWKFSAPLPTLTLDEGMSVVLCADVLDHHGWVLLDGAVVGEFSGAHQPVRIDLGAKLAQPGSHQLALVFALPPEGQGQMGYTSLARDLKPRYNFSWDWCVRVVPIGASGRLTLERQERSACPLLLGTAATVSADFHQGMVAFTIDSAGREGETNIAAVLRREGRAVASTQAQLAGGEQRLSLEVANPELWWPQGEGPQPLYALEITATRADRIVAHWTREIGFKHIEWRPCEGAPADALPWLCVVNGRPIFLQGVNWTPVRMCYLDTTREESERLVAIYRELGCNLLRVWGGGHLESPEFYAACDRAGLLVWQEFPLSSSGIDSNPPSDAAFITELSAVARHFIHSRQHHACLLMWCGGNELHVDEIYPRGKRRIPLTLAHPVLAALAALVTAEDPARRFLPTSPYGPRFHSERAEFGQGLHHEVHGPWGLDGHPQPGDWENYWRDDDALFRGETGVAGASSLALIRRQAGGEPTWPLGNALWRHSSGWWTQADRLGPRFVGMKDDEALAAYVAYTQQEQAEKLAFAVRAKKAQFPRCGGFLIWMGHDAFPCLANTSIVEFDHTLKPAAHAVAEVFHAPSGKSA</sequence>
<dbReference type="PATRIC" id="fig|1838286.3.peg.1406"/>
<evidence type="ECO:0000256" key="1">
    <source>
        <dbReference type="ARBA" id="ARBA00000829"/>
    </source>
</evidence>
<organism evidence="8 9">
    <name type="scientific">Lacunisphaera limnophila</name>
    <dbReference type="NCBI Taxonomy" id="1838286"/>
    <lineage>
        <taxon>Bacteria</taxon>
        <taxon>Pseudomonadati</taxon>
        <taxon>Verrucomicrobiota</taxon>
        <taxon>Opitutia</taxon>
        <taxon>Opitutales</taxon>
        <taxon>Opitutaceae</taxon>
        <taxon>Lacunisphaera</taxon>
    </lineage>
</organism>
<dbReference type="SUPFAM" id="SSF49303">
    <property type="entry name" value="beta-Galactosidase/glucuronidase domain"/>
    <property type="match status" value="1"/>
</dbReference>
<keyword evidence="4 8" id="KW-0378">Hydrolase</keyword>
<evidence type="ECO:0000256" key="5">
    <source>
        <dbReference type="ARBA" id="ARBA00023295"/>
    </source>
</evidence>
<feature type="domain" description="Glycoside hydrolase family 2 immunoglobulin-like beta-sandwich" evidence="6">
    <location>
        <begin position="237"/>
        <end position="301"/>
    </location>
</feature>
<dbReference type="EMBL" id="CP016094">
    <property type="protein sequence ID" value="AOS44335.1"/>
    <property type="molecule type" value="Genomic_DNA"/>
</dbReference>
<dbReference type="Pfam" id="PF00703">
    <property type="entry name" value="Glyco_hydro_2"/>
    <property type="match status" value="1"/>
</dbReference>
<feature type="domain" description="Beta-mannosidase-like galactose-binding" evidence="7">
    <location>
        <begin position="22"/>
        <end position="183"/>
    </location>
</feature>
<dbReference type="InterPro" id="IPR036156">
    <property type="entry name" value="Beta-gal/glucu_dom_sf"/>
</dbReference>
<dbReference type="Pfam" id="PF22666">
    <property type="entry name" value="Glyco_hydro_2_N2"/>
    <property type="match status" value="1"/>
</dbReference>
<dbReference type="InterPro" id="IPR013783">
    <property type="entry name" value="Ig-like_fold"/>
</dbReference>
<keyword evidence="9" id="KW-1185">Reference proteome</keyword>
<comment type="similarity">
    <text evidence="2">Belongs to the glycosyl hydrolase 2 family.</text>
</comment>
<name>A0A1D8ATW5_9BACT</name>
<dbReference type="PANTHER" id="PTHR43730:SF1">
    <property type="entry name" value="BETA-MANNOSIDASE"/>
    <property type="match status" value="1"/>
</dbReference>
<evidence type="ECO:0000259" key="7">
    <source>
        <dbReference type="Pfam" id="PF22666"/>
    </source>
</evidence>
<evidence type="ECO:0000256" key="3">
    <source>
        <dbReference type="ARBA" id="ARBA00012754"/>
    </source>
</evidence>
<protein>
    <recommendedName>
        <fullName evidence="3">beta-mannosidase</fullName>
        <ecNumber evidence="3">3.2.1.25</ecNumber>
    </recommendedName>
</protein>
<evidence type="ECO:0000313" key="8">
    <source>
        <dbReference type="EMBL" id="AOS44335.1"/>
    </source>
</evidence>